<reference evidence="8" key="2">
    <citation type="submission" date="2022-01" db="EMBL/GenBank/DDBJ databases">
        <authorList>
            <person name="Hirooka S."/>
            <person name="Miyagishima S.Y."/>
        </authorList>
    </citation>
    <scope>NUCLEOTIDE SEQUENCE</scope>
    <source>
        <strain evidence="8">NBRC 102759</strain>
    </source>
</reference>
<protein>
    <recommendedName>
        <fullName evidence="7">Sugar phosphate transporter domain-containing protein</fullName>
    </recommendedName>
</protein>
<comment type="caution">
    <text evidence="8">The sequence shown here is derived from an EMBL/GenBank/DDBJ whole genome shotgun (WGS) entry which is preliminary data.</text>
</comment>
<feature type="transmembrane region" description="Helical" evidence="6">
    <location>
        <begin position="252"/>
        <end position="271"/>
    </location>
</feature>
<name>A0A9C7PXW1_9RHOD</name>
<keyword evidence="2 6" id="KW-0812">Transmembrane</keyword>
<dbReference type="EMBL" id="BQMJ01000034">
    <property type="protein sequence ID" value="GJQ12496.1"/>
    <property type="molecule type" value="Genomic_DNA"/>
</dbReference>
<feature type="domain" description="Sugar phosphate transporter" evidence="7">
    <location>
        <begin position="41"/>
        <end position="322"/>
    </location>
</feature>
<evidence type="ECO:0000256" key="3">
    <source>
        <dbReference type="ARBA" id="ARBA00022989"/>
    </source>
</evidence>
<proteinExistence type="predicted"/>
<evidence type="ECO:0000313" key="9">
    <source>
        <dbReference type="EMBL" id="GJQ12496.1"/>
    </source>
</evidence>
<sequence>MNTQEEGSHNNIIFVPPSGEEKTGSSSSVFRQLGKSEAVISCLCYGLSSMSVTLMNKLIFSGEGKQFPISCIVVQNAISTLFLALCTLLGLLSSAKLSLKLLRRLLFPQLFSSLYLYSNAKAFEYLTIPVVTSLKALVPICTKLLERFLFGDVVSTLEYFSMILIFLSSAVTAHFDVSSTKGYFWTGVSIVSNVLWLASLRFFIGKARYSNIAKAMNGNILSFIVLTPFAWIQKEPQKIYSDWYQLSSLFKASFTFSGVAVTVIQISVFWVNATTSGATFSFVGNFIKVPTIIIGTIFFHEKLPFMAWVGVIMGILSGFLFSLSKYLQVPILMRTSSSNFNLDTHSPSPSSTKTERSS</sequence>
<feature type="compositionally biased region" description="Polar residues" evidence="5">
    <location>
        <begin position="1"/>
        <end position="11"/>
    </location>
</feature>
<dbReference type="AlphaFoldDB" id="A0A9C7PXW1"/>
<dbReference type="Pfam" id="PF03151">
    <property type="entry name" value="TPT"/>
    <property type="match status" value="1"/>
</dbReference>
<accession>A0A9C7PXW1</accession>
<evidence type="ECO:0000256" key="2">
    <source>
        <dbReference type="ARBA" id="ARBA00022692"/>
    </source>
</evidence>
<evidence type="ECO:0000256" key="1">
    <source>
        <dbReference type="ARBA" id="ARBA00004141"/>
    </source>
</evidence>
<dbReference type="PANTHER" id="PTHR11132">
    <property type="entry name" value="SOLUTE CARRIER FAMILY 35"/>
    <property type="match status" value="1"/>
</dbReference>
<evidence type="ECO:0000256" key="4">
    <source>
        <dbReference type="ARBA" id="ARBA00023136"/>
    </source>
</evidence>
<organism evidence="8 10">
    <name type="scientific">Galdieria partita</name>
    <dbReference type="NCBI Taxonomy" id="83374"/>
    <lineage>
        <taxon>Eukaryota</taxon>
        <taxon>Rhodophyta</taxon>
        <taxon>Bangiophyceae</taxon>
        <taxon>Galdieriales</taxon>
        <taxon>Galdieriaceae</taxon>
        <taxon>Galdieria</taxon>
    </lineage>
</organism>
<evidence type="ECO:0000259" key="7">
    <source>
        <dbReference type="Pfam" id="PF03151"/>
    </source>
</evidence>
<keyword evidence="3 6" id="KW-1133">Transmembrane helix</keyword>
<feature type="transmembrane region" description="Helical" evidence="6">
    <location>
        <begin position="183"/>
        <end position="204"/>
    </location>
</feature>
<feature type="transmembrane region" description="Helical" evidence="6">
    <location>
        <begin position="305"/>
        <end position="324"/>
    </location>
</feature>
<dbReference type="Proteomes" id="UP001061958">
    <property type="component" value="Unassembled WGS sequence"/>
</dbReference>
<dbReference type="OrthoDB" id="417037at2759"/>
<dbReference type="GO" id="GO:0016020">
    <property type="term" value="C:membrane"/>
    <property type="evidence" value="ECO:0007669"/>
    <property type="project" value="UniProtKB-SubCell"/>
</dbReference>
<evidence type="ECO:0000256" key="5">
    <source>
        <dbReference type="SAM" id="MobiDB-lite"/>
    </source>
</evidence>
<keyword evidence="4 6" id="KW-0472">Membrane</keyword>
<dbReference type="InterPro" id="IPR004853">
    <property type="entry name" value="Sugar_P_trans_dom"/>
</dbReference>
<evidence type="ECO:0000256" key="6">
    <source>
        <dbReference type="SAM" id="Phobius"/>
    </source>
</evidence>
<dbReference type="InterPro" id="IPR037185">
    <property type="entry name" value="EmrE-like"/>
</dbReference>
<feature type="transmembrane region" description="Helical" evidence="6">
    <location>
        <begin position="67"/>
        <end position="89"/>
    </location>
</feature>
<reference evidence="8" key="1">
    <citation type="journal article" date="2022" name="Proc. Natl. Acad. Sci. U.S.A.">
        <title>Life cycle and functional genomics of the unicellular red alga Galdieria for elucidating algal and plant evolution and industrial use.</title>
        <authorList>
            <person name="Hirooka S."/>
            <person name="Itabashi T."/>
            <person name="Ichinose T.M."/>
            <person name="Onuma R."/>
            <person name="Fujiwara T."/>
            <person name="Yamashita S."/>
            <person name="Jong L.W."/>
            <person name="Tomita R."/>
            <person name="Iwane A.H."/>
            <person name="Miyagishima S.Y."/>
        </authorList>
    </citation>
    <scope>NUCLEOTIDE SEQUENCE</scope>
    <source>
        <strain evidence="8">NBRC 102759</strain>
    </source>
</reference>
<feature type="transmembrane region" description="Helical" evidence="6">
    <location>
        <begin position="278"/>
        <end position="299"/>
    </location>
</feature>
<gene>
    <name evidence="8" type="ORF">GpartN1_g4256.t1</name>
    <name evidence="9" type="ORF">GpartN1_g4287.t1</name>
</gene>
<feature type="transmembrane region" description="Helical" evidence="6">
    <location>
        <begin position="216"/>
        <end position="232"/>
    </location>
</feature>
<comment type="subcellular location">
    <subcellularLocation>
        <location evidence="1">Membrane</location>
        <topology evidence="1">Multi-pass membrane protein</topology>
    </subcellularLocation>
</comment>
<dbReference type="EMBL" id="BQMJ01000033">
    <property type="protein sequence ID" value="GJQ12465.1"/>
    <property type="molecule type" value="Genomic_DNA"/>
</dbReference>
<evidence type="ECO:0000313" key="10">
    <source>
        <dbReference type="Proteomes" id="UP001061958"/>
    </source>
</evidence>
<evidence type="ECO:0000313" key="8">
    <source>
        <dbReference type="EMBL" id="GJQ12465.1"/>
    </source>
</evidence>
<dbReference type="SUPFAM" id="SSF103481">
    <property type="entry name" value="Multidrug resistance efflux transporter EmrE"/>
    <property type="match status" value="2"/>
</dbReference>
<dbReference type="InterPro" id="IPR050186">
    <property type="entry name" value="TPT_transporter"/>
</dbReference>
<feature type="region of interest" description="Disordered" evidence="5">
    <location>
        <begin position="1"/>
        <end position="26"/>
    </location>
</feature>
<keyword evidence="10" id="KW-1185">Reference proteome</keyword>